<evidence type="ECO:0000313" key="3">
    <source>
        <dbReference type="EMBL" id="VVW50565.1"/>
    </source>
</evidence>
<dbReference type="PANTHER" id="PTHR47926:SF453">
    <property type="entry name" value="PENTATRICOPEPTIDE REPEAT (PPR) SUPERFAMILY PROTEIN"/>
    <property type="match status" value="1"/>
</dbReference>
<dbReference type="InterPro" id="IPR046848">
    <property type="entry name" value="E_motif"/>
</dbReference>
<feature type="repeat" description="PPR" evidence="2">
    <location>
        <begin position="221"/>
        <end position="255"/>
    </location>
</feature>
<dbReference type="Pfam" id="PF01535">
    <property type="entry name" value="PPR"/>
    <property type="match status" value="4"/>
</dbReference>
<dbReference type="OrthoDB" id="185373at2759"/>
<sequence length="558" mass="61480">MRHGGRLSVGSPLGLRRCTDYLSFQLEECTRSKALRQGKQIHAQILTTRLTTDVGVLASKLVGMYACCGCVQHAELVFERIRSPSVFAWNWMILGCAFHGECRDALGWFSMMQKADVFPNKYTFPSVLKAVIGVMDVEKGKQLHCSIMTRGFECIVSVANALVDMYAKCRDLYSARRVFDEMPQRDVATWTIIVCGYAQAGLLHESGQLFDRMKREGAEPNEFTWNAMVAAHAENGDCGEALDFFNRMKKEGVAPDVVTWNAMIVGFNRNGMGALALKLLREMVSLGLKLNAITAASVLPACGAMGMLCSGKQLHCVIYRQGLDRNIHVGTALIDMYAKCGRLSEARKVFDQLPAKTVACWNAMIGCYGKHGRVEDSLMLFEQMLKAGLEPSQVTFTNLLSSCSHCGLVDEGLKVFRLMRDNCDIEINPEHYACIVDLLCRAGKLTEACELVMSMPMQVTESVMGAFLGGCRIHGRNDLAEKLVKEVVGEMGTGKAAAGFVTMSNMHAAAGKWEEVEDVRKVMKEKGIRKKPGCSWVETASLGQAGFGDPFRILEGFT</sequence>
<dbReference type="Gene3D" id="1.25.40.10">
    <property type="entry name" value="Tetratricopeptide repeat domain"/>
    <property type="match status" value="4"/>
</dbReference>
<dbReference type="AlphaFoldDB" id="A0A5K1EIN5"/>
<name>A0A5K1EIN5_9MAGN</name>
<dbReference type="OMA" id="FRWMREV"/>
<feature type="repeat" description="PPR" evidence="2">
    <location>
        <begin position="256"/>
        <end position="290"/>
    </location>
</feature>
<dbReference type="InterPro" id="IPR046960">
    <property type="entry name" value="PPR_At4g14850-like_plant"/>
</dbReference>
<accession>A0A5K1EIN5</accession>
<dbReference type="SUPFAM" id="SSF48452">
    <property type="entry name" value="TPR-like"/>
    <property type="match status" value="1"/>
</dbReference>
<organism evidence="3">
    <name type="scientific">Nymphaea colorata</name>
    <name type="common">pocket water lily</name>
    <dbReference type="NCBI Taxonomy" id="210225"/>
    <lineage>
        <taxon>Eukaryota</taxon>
        <taxon>Viridiplantae</taxon>
        <taxon>Streptophyta</taxon>
        <taxon>Embryophyta</taxon>
        <taxon>Tracheophyta</taxon>
        <taxon>Spermatophyta</taxon>
        <taxon>Magnoliopsida</taxon>
        <taxon>Nymphaeales</taxon>
        <taxon>Nymphaeaceae</taxon>
        <taxon>Nymphaea</taxon>
    </lineage>
</organism>
<dbReference type="InterPro" id="IPR002885">
    <property type="entry name" value="PPR_rpt"/>
</dbReference>
<dbReference type="Pfam" id="PF20431">
    <property type="entry name" value="E_motif"/>
    <property type="match status" value="1"/>
</dbReference>
<dbReference type="NCBIfam" id="TIGR00756">
    <property type="entry name" value="PPR"/>
    <property type="match status" value="5"/>
</dbReference>
<feature type="repeat" description="PPR" evidence="2">
    <location>
        <begin position="392"/>
        <end position="422"/>
    </location>
</feature>
<dbReference type="Pfam" id="PF13041">
    <property type="entry name" value="PPR_2"/>
    <property type="match status" value="3"/>
</dbReference>
<reference evidence="3" key="1">
    <citation type="submission" date="2019-09" db="EMBL/GenBank/DDBJ databases">
        <authorList>
            <person name="Zhang L."/>
        </authorList>
    </citation>
    <scope>NUCLEOTIDE SEQUENCE</scope>
</reference>
<dbReference type="PROSITE" id="PS51375">
    <property type="entry name" value="PPR"/>
    <property type="match status" value="7"/>
</dbReference>
<dbReference type="Gramene" id="NC6G0269090.1">
    <property type="protein sequence ID" value="NC6G0269090.1:cds"/>
    <property type="gene ID" value="NC6G0269090"/>
</dbReference>
<keyword evidence="1" id="KW-0677">Repeat</keyword>
<dbReference type="FunFam" id="1.25.40.10:FF:000090">
    <property type="entry name" value="Pentatricopeptide repeat-containing protein, chloroplastic"/>
    <property type="match status" value="1"/>
</dbReference>
<feature type="repeat" description="PPR" evidence="2">
    <location>
        <begin position="186"/>
        <end position="220"/>
    </location>
</feature>
<evidence type="ECO:0000256" key="1">
    <source>
        <dbReference type="ARBA" id="ARBA00022737"/>
    </source>
</evidence>
<gene>
    <name evidence="3" type="ORF">NYM_LOCUS22655</name>
</gene>
<evidence type="ECO:0008006" key="4">
    <source>
        <dbReference type="Google" id="ProtNLM"/>
    </source>
</evidence>
<evidence type="ECO:0000256" key="2">
    <source>
        <dbReference type="PROSITE-ProRule" id="PRU00708"/>
    </source>
</evidence>
<feature type="repeat" description="PPR" evidence="2">
    <location>
        <begin position="357"/>
        <end position="391"/>
    </location>
</feature>
<proteinExistence type="predicted"/>
<dbReference type="GO" id="GO:0009451">
    <property type="term" value="P:RNA modification"/>
    <property type="evidence" value="ECO:0007669"/>
    <property type="project" value="InterPro"/>
</dbReference>
<dbReference type="PANTHER" id="PTHR47926">
    <property type="entry name" value="PENTATRICOPEPTIDE REPEAT-CONTAINING PROTEIN"/>
    <property type="match status" value="1"/>
</dbReference>
<feature type="repeat" description="PPR" evidence="2">
    <location>
        <begin position="85"/>
        <end position="119"/>
    </location>
</feature>
<protein>
    <recommendedName>
        <fullName evidence="4">Pentacotripeptide-repeat region of PRORP domain-containing protein</fullName>
    </recommendedName>
</protein>
<feature type="repeat" description="PPR" evidence="2">
    <location>
        <begin position="326"/>
        <end position="356"/>
    </location>
</feature>
<dbReference type="EMBL" id="LR721784">
    <property type="protein sequence ID" value="VVW50565.1"/>
    <property type="molecule type" value="Genomic_DNA"/>
</dbReference>
<dbReference type="GO" id="GO:0003723">
    <property type="term" value="F:RNA binding"/>
    <property type="evidence" value="ECO:0007669"/>
    <property type="project" value="InterPro"/>
</dbReference>
<dbReference type="InterPro" id="IPR011990">
    <property type="entry name" value="TPR-like_helical_dom_sf"/>
</dbReference>
<dbReference type="FunFam" id="1.25.40.10:FF:000344">
    <property type="entry name" value="Pentatricopeptide repeat-containing protein"/>
    <property type="match status" value="1"/>
</dbReference>